<evidence type="ECO:0000313" key="2">
    <source>
        <dbReference type="EMBL" id="NOV43377.1"/>
    </source>
</evidence>
<name>A0A6M2DEL9_RHIMP</name>
<evidence type="ECO:0000256" key="1">
    <source>
        <dbReference type="SAM" id="SignalP"/>
    </source>
</evidence>
<dbReference type="AlphaFoldDB" id="A0A6M2DEL9"/>
<sequence length="77" mass="8834">MRTQPFHMLLLRCMLNLYILDPLQMSAHAQFLHCYQNLTLPQPLSQVPSTTQDPETTTTILEHNYLSSTPPKLVPIT</sequence>
<accession>A0A6M2DEL9</accession>
<protein>
    <submittedName>
        <fullName evidence="2">Putative secreted protein fat body overexpressed</fullName>
    </submittedName>
</protein>
<proteinExistence type="predicted"/>
<dbReference type="EMBL" id="GHWJ01010640">
    <property type="protein sequence ID" value="NOV43377.1"/>
    <property type="molecule type" value="Transcribed_RNA"/>
</dbReference>
<feature type="chain" id="PRO_5026720357" evidence="1">
    <location>
        <begin position="30"/>
        <end position="77"/>
    </location>
</feature>
<keyword evidence="1" id="KW-0732">Signal</keyword>
<feature type="signal peptide" evidence="1">
    <location>
        <begin position="1"/>
        <end position="29"/>
    </location>
</feature>
<organism evidence="2">
    <name type="scientific">Rhipicephalus microplus</name>
    <name type="common">Cattle tick</name>
    <name type="synonym">Boophilus microplus</name>
    <dbReference type="NCBI Taxonomy" id="6941"/>
    <lineage>
        <taxon>Eukaryota</taxon>
        <taxon>Metazoa</taxon>
        <taxon>Ecdysozoa</taxon>
        <taxon>Arthropoda</taxon>
        <taxon>Chelicerata</taxon>
        <taxon>Arachnida</taxon>
        <taxon>Acari</taxon>
        <taxon>Parasitiformes</taxon>
        <taxon>Ixodida</taxon>
        <taxon>Ixodoidea</taxon>
        <taxon>Ixodidae</taxon>
        <taxon>Rhipicephalinae</taxon>
        <taxon>Rhipicephalus</taxon>
        <taxon>Boophilus</taxon>
    </lineage>
</organism>
<reference evidence="2" key="1">
    <citation type="submission" date="2019-09" db="EMBL/GenBank/DDBJ databases">
        <title>Organ-specific transcriptomic study of the physiology of the cattle tick, Rhipicephalus microplus.</title>
        <authorList>
            <person name="Tirloni L."/>
            <person name="Braz G."/>
            <person name="Gandara A.C.P."/>
            <person name="Sabadin G.A."/>
            <person name="da Silva R.M."/>
            <person name="Guizzo M.G."/>
            <person name="Machado J.A."/>
            <person name="Costa E.P."/>
            <person name="Gomes H.F."/>
            <person name="Moraes J."/>
            <person name="Mota M.B.S."/>
            <person name="Mesquita R.D."/>
            <person name="Alvarenga P.H."/>
            <person name="Alves F."/>
            <person name="Seixas A."/>
            <person name="da Fonseca R.N."/>
            <person name="Fogaca A."/>
            <person name="Logullo C."/>
            <person name="Tanaka A."/>
            <person name="Daffre S."/>
            <person name="Termignoni C."/>
            <person name="Vaz I.S.Jr."/>
            <person name="Oliveira P.L."/>
            <person name="Ribeiro J.M."/>
        </authorList>
    </citation>
    <scope>NUCLEOTIDE SEQUENCE</scope>
    <source>
        <strain evidence="2">Porto Alegre</strain>
    </source>
</reference>